<dbReference type="SMART" id="SM00363">
    <property type="entry name" value="S4"/>
    <property type="match status" value="1"/>
</dbReference>
<dbReference type="AlphaFoldDB" id="A0A1L7AD03"/>
<evidence type="ECO:0000256" key="1">
    <source>
        <dbReference type="ARBA" id="ARBA00010876"/>
    </source>
</evidence>
<comment type="catalytic activity">
    <reaction evidence="6">
        <text>a uridine in RNA = a pseudouridine in RNA</text>
        <dbReference type="Rhea" id="RHEA:48348"/>
        <dbReference type="Rhea" id="RHEA-COMP:12068"/>
        <dbReference type="Rhea" id="RHEA-COMP:12069"/>
        <dbReference type="ChEBI" id="CHEBI:65314"/>
        <dbReference type="ChEBI" id="CHEBI:65315"/>
    </reaction>
</comment>
<dbReference type="Proteomes" id="UP000185494">
    <property type="component" value="Chromosome 1"/>
</dbReference>
<dbReference type="InterPro" id="IPR006224">
    <property type="entry name" value="PsdUridine_synth_RluA-like_CS"/>
</dbReference>
<evidence type="ECO:0000313" key="9">
    <source>
        <dbReference type="EMBL" id="APT56666.1"/>
    </source>
</evidence>
<keyword evidence="2 6" id="KW-0413">Isomerase</keyword>
<dbReference type="InterPro" id="IPR006225">
    <property type="entry name" value="PsdUridine_synth_RluC/D"/>
</dbReference>
<feature type="compositionally biased region" description="Pro residues" evidence="7">
    <location>
        <begin position="64"/>
        <end position="73"/>
    </location>
</feature>
<dbReference type="Pfam" id="PF00849">
    <property type="entry name" value="PseudoU_synth_2"/>
    <property type="match status" value="1"/>
</dbReference>
<feature type="region of interest" description="Disordered" evidence="7">
    <location>
        <begin position="51"/>
        <end position="75"/>
    </location>
</feature>
<dbReference type="InterPro" id="IPR020103">
    <property type="entry name" value="PsdUridine_synth_cat_dom_sf"/>
</dbReference>
<evidence type="ECO:0000256" key="2">
    <source>
        <dbReference type="ARBA" id="ARBA00023235"/>
    </source>
</evidence>
<evidence type="ECO:0000259" key="8">
    <source>
        <dbReference type="SMART" id="SM00363"/>
    </source>
</evidence>
<evidence type="ECO:0000256" key="3">
    <source>
        <dbReference type="ARBA" id="ARBA00036882"/>
    </source>
</evidence>
<accession>A0A1L7AD03</accession>
<feature type="active site" evidence="4">
    <location>
        <position position="140"/>
    </location>
</feature>
<dbReference type="SUPFAM" id="SSF55174">
    <property type="entry name" value="Alpha-L RNA-binding motif"/>
    <property type="match status" value="1"/>
</dbReference>
<protein>
    <recommendedName>
        <fullName evidence="6">Pseudouridine synthase</fullName>
        <ecNumber evidence="6">5.4.99.-</ecNumber>
    </recommendedName>
</protein>
<dbReference type="STRING" id="257708.RGI145_05635"/>
<keyword evidence="5" id="KW-0694">RNA-binding</keyword>
<organism evidence="9 10">
    <name type="scientific">Roseomonas gilardii</name>
    <dbReference type="NCBI Taxonomy" id="257708"/>
    <lineage>
        <taxon>Bacteria</taxon>
        <taxon>Pseudomonadati</taxon>
        <taxon>Pseudomonadota</taxon>
        <taxon>Alphaproteobacteria</taxon>
        <taxon>Acetobacterales</taxon>
        <taxon>Roseomonadaceae</taxon>
        <taxon>Roseomonas</taxon>
    </lineage>
</organism>
<evidence type="ECO:0000256" key="4">
    <source>
        <dbReference type="PIRSR" id="PIRSR606225-1"/>
    </source>
</evidence>
<gene>
    <name evidence="9" type="ORF">RGI145_05635</name>
</gene>
<dbReference type="EMBL" id="CP015583">
    <property type="protein sequence ID" value="APT56666.1"/>
    <property type="molecule type" value="Genomic_DNA"/>
</dbReference>
<dbReference type="GO" id="GO:0160140">
    <property type="term" value="F:23S rRNA pseudouridine(1911/1915/1917) synthase activity"/>
    <property type="evidence" value="ECO:0007669"/>
    <property type="project" value="UniProtKB-EC"/>
</dbReference>
<dbReference type="InterPro" id="IPR036986">
    <property type="entry name" value="S4_RNA-bd_sf"/>
</dbReference>
<dbReference type="PANTHER" id="PTHR21600">
    <property type="entry name" value="MITOCHONDRIAL RNA PSEUDOURIDINE SYNTHASE"/>
    <property type="match status" value="1"/>
</dbReference>
<dbReference type="Gene3D" id="3.30.2350.10">
    <property type="entry name" value="Pseudouridine synthase"/>
    <property type="match status" value="1"/>
</dbReference>
<dbReference type="InterPro" id="IPR002942">
    <property type="entry name" value="S4_RNA-bd"/>
</dbReference>
<reference evidence="9 10" key="1">
    <citation type="submission" date="2016-05" db="EMBL/GenBank/DDBJ databases">
        <title>Complete Genome and Methylome Analysis of Psychrotrophic Bacterial Isolates from Antarctic Lake Untersee.</title>
        <authorList>
            <person name="Fomenkov A."/>
            <person name="Akimov V.N."/>
            <person name="Vasilyeva L.V."/>
            <person name="Andersen D."/>
            <person name="Vincze T."/>
            <person name="Roberts R.J."/>
        </authorList>
    </citation>
    <scope>NUCLEOTIDE SEQUENCE [LARGE SCALE GENOMIC DNA]</scope>
    <source>
        <strain evidence="9 10">U14-5</strain>
    </source>
</reference>
<dbReference type="InterPro" id="IPR050188">
    <property type="entry name" value="RluA_PseudoU_synthase"/>
</dbReference>
<evidence type="ECO:0000313" key="10">
    <source>
        <dbReference type="Proteomes" id="UP000185494"/>
    </source>
</evidence>
<name>A0A1L7AD03_9PROT</name>
<dbReference type="CDD" id="cd02869">
    <property type="entry name" value="PseudoU_synth_RluA_like"/>
    <property type="match status" value="1"/>
</dbReference>
<dbReference type="SUPFAM" id="SSF55120">
    <property type="entry name" value="Pseudouridine synthase"/>
    <property type="match status" value="1"/>
</dbReference>
<dbReference type="NCBIfam" id="TIGR00005">
    <property type="entry name" value="rluA_subfam"/>
    <property type="match status" value="1"/>
</dbReference>
<evidence type="ECO:0000256" key="5">
    <source>
        <dbReference type="PROSITE-ProRule" id="PRU00182"/>
    </source>
</evidence>
<dbReference type="Gene3D" id="3.10.290.10">
    <property type="entry name" value="RNA-binding S4 domain"/>
    <property type="match status" value="1"/>
</dbReference>
<proteinExistence type="inferred from homology"/>
<dbReference type="RefSeq" id="WP_075797599.1">
    <property type="nucleotide sequence ID" value="NZ_CP015583.1"/>
</dbReference>
<comment type="function">
    <text evidence="6">Responsible for synthesis of pseudouridine from uracil.</text>
</comment>
<dbReference type="PROSITE" id="PS50889">
    <property type="entry name" value="S4"/>
    <property type="match status" value="1"/>
</dbReference>
<dbReference type="eggNOG" id="COG0564">
    <property type="taxonomic scope" value="Bacteria"/>
</dbReference>
<sequence length="323" mass="35196">MTVSTRSVAPDEADLRLDRWFRRHYPALTQGALQKMLRTGQIRVDGKRAETGTRLAPGQEIRIPPMPSAPAPKPVREVSERDAAMLERMVIYRDDSVIALDKPHGLAVQGGPGITRNLDAMLDALRFGAEERPRLVHRLDRDTSGVLLLARTAAAAAKLAAAFRGRDAEKTYWAVVAGVPTPREGRINMPLAKLAGARGERTAPAEDGDGTRAITDFRTVDAARGHAAWLEMNPLTGRTHQLRVHAASALKCPIVGDGKYGGSAAHLEDLSGQLHLHARAIAVPHPEGGRLEVTAPLPPHMNETFVFLGFDRPKTPRPRWIRG</sequence>
<evidence type="ECO:0000256" key="7">
    <source>
        <dbReference type="SAM" id="MobiDB-lite"/>
    </source>
</evidence>
<dbReference type="CDD" id="cd00165">
    <property type="entry name" value="S4"/>
    <property type="match status" value="1"/>
</dbReference>
<dbReference type="EC" id="5.4.99.-" evidence="6"/>
<feature type="domain" description="RNA-binding S4" evidence="8">
    <location>
        <begin position="15"/>
        <end position="74"/>
    </location>
</feature>
<evidence type="ECO:0000256" key="6">
    <source>
        <dbReference type="RuleBase" id="RU362028"/>
    </source>
</evidence>
<comment type="catalytic activity">
    <reaction evidence="3">
        <text>uridine(1911/1915/1917) in 23S rRNA = pseudouridine(1911/1915/1917) in 23S rRNA</text>
        <dbReference type="Rhea" id="RHEA:42524"/>
        <dbReference type="Rhea" id="RHEA-COMP:10097"/>
        <dbReference type="Rhea" id="RHEA-COMP:10098"/>
        <dbReference type="ChEBI" id="CHEBI:65314"/>
        <dbReference type="ChEBI" id="CHEBI:65315"/>
        <dbReference type="EC" id="5.4.99.23"/>
    </reaction>
</comment>
<dbReference type="GO" id="GO:0000455">
    <property type="term" value="P:enzyme-directed rRNA pseudouridine synthesis"/>
    <property type="evidence" value="ECO:0007669"/>
    <property type="project" value="TreeGrafter"/>
</dbReference>
<dbReference type="PROSITE" id="PS01129">
    <property type="entry name" value="PSI_RLU"/>
    <property type="match status" value="1"/>
</dbReference>
<dbReference type="GO" id="GO:0003723">
    <property type="term" value="F:RNA binding"/>
    <property type="evidence" value="ECO:0007669"/>
    <property type="project" value="UniProtKB-KW"/>
</dbReference>
<comment type="similarity">
    <text evidence="1 6">Belongs to the pseudouridine synthase RluA family.</text>
</comment>
<dbReference type="InterPro" id="IPR006145">
    <property type="entry name" value="PsdUridine_synth_RsuA/RluA"/>
</dbReference>
<dbReference type="PANTHER" id="PTHR21600:SF44">
    <property type="entry name" value="RIBOSOMAL LARGE SUBUNIT PSEUDOURIDINE SYNTHASE D"/>
    <property type="match status" value="1"/>
</dbReference>
<dbReference type="KEGG" id="rgi:RGI145_05635"/>